<dbReference type="OrthoDB" id="2361502at2"/>
<feature type="domain" description="Core" evidence="1">
    <location>
        <begin position="3"/>
        <end position="113"/>
    </location>
</feature>
<reference evidence="3" key="1">
    <citation type="submission" date="2018-12" db="EMBL/GenBank/DDBJ databases">
        <title>A new species of lactobacillus.</title>
        <authorList>
            <person name="Jian Y."/>
            <person name="Xin L."/>
            <person name="Hong Z.J."/>
            <person name="Ming L.Z."/>
            <person name="Hong X.Z."/>
        </authorList>
    </citation>
    <scope>NUCLEOTIDE SEQUENCE [LARGE SCALE GENOMIC DNA]</scope>
    <source>
        <strain evidence="3">HSLZ-75</strain>
    </source>
</reference>
<name>A0A4P6ZIZ7_9LACO</name>
<dbReference type="RefSeq" id="WP_133441230.1">
    <property type="nucleotide sequence ID" value="NZ_CP034726.1"/>
</dbReference>
<evidence type="ECO:0000313" key="3">
    <source>
        <dbReference type="Proteomes" id="UP000294321"/>
    </source>
</evidence>
<sequence>MDKITISDAVKKRIEDKIKGPAKLLLSYNDGVGPYSKVGSCSIGTAFDIIAVKPDEKTPDYGGKLDSDLGTFYYKPYSARYLDKGLKLDVGSFNQINLSGEGGVIDGSVNIIDDRNN</sequence>
<dbReference type="Gene3D" id="2.60.300.12">
    <property type="entry name" value="HesB-like domain"/>
    <property type="match status" value="1"/>
</dbReference>
<dbReference type="KEGG" id="lji:ELX58_00465"/>
<evidence type="ECO:0000313" key="2">
    <source>
        <dbReference type="EMBL" id="QBP17685.1"/>
    </source>
</evidence>
<dbReference type="AlphaFoldDB" id="A0A4P6ZIZ7"/>
<dbReference type="Proteomes" id="UP000294321">
    <property type="component" value="Chromosome"/>
</dbReference>
<dbReference type="EMBL" id="CP034726">
    <property type="protein sequence ID" value="QBP17685.1"/>
    <property type="molecule type" value="Genomic_DNA"/>
</dbReference>
<accession>A0A4P6ZIZ7</accession>
<evidence type="ECO:0000259" key="1">
    <source>
        <dbReference type="Pfam" id="PF01521"/>
    </source>
</evidence>
<keyword evidence="3" id="KW-1185">Reference proteome</keyword>
<dbReference type="Pfam" id="PF01521">
    <property type="entry name" value="Fe-S_biosyn"/>
    <property type="match status" value="1"/>
</dbReference>
<dbReference type="SUPFAM" id="SSF89360">
    <property type="entry name" value="HesB-like domain"/>
    <property type="match status" value="1"/>
</dbReference>
<dbReference type="InterPro" id="IPR035903">
    <property type="entry name" value="HesB-like_dom_sf"/>
</dbReference>
<protein>
    <submittedName>
        <fullName evidence="2">Iron-sulfur cluster biosynthesis family protein</fullName>
    </submittedName>
</protein>
<gene>
    <name evidence="2" type="ORF">ELX58_00465</name>
</gene>
<organism evidence="2 3">
    <name type="scientific">Acetilactobacillus jinshanensis</name>
    <dbReference type="NCBI Taxonomy" id="1720083"/>
    <lineage>
        <taxon>Bacteria</taxon>
        <taxon>Bacillati</taxon>
        <taxon>Bacillota</taxon>
        <taxon>Bacilli</taxon>
        <taxon>Lactobacillales</taxon>
        <taxon>Lactobacillaceae</taxon>
        <taxon>Acetilactobacillus</taxon>
    </lineage>
</organism>
<dbReference type="InterPro" id="IPR000361">
    <property type="entry name" value="ATAP_core_dom"/>
</dbReference>
<proteinExistence type="predicted"/>